<evidence type="ECO:0000313" key="2">
    <source>
        <dbReference type="Proteomes" id="UP001558613"/>
    </source>
</evidence>
<name>A0ABR3MMM5_9TELE</name>
<gene>
    <name evidence="1" type="ORF">QQF64_003882</name>
</gene>
<dbReference type="EMBL" id="JAYMGO010000011">
    <property type="protein sequence ID" value="KAL1265855.1"/>
    <property type="molecule type" value="Genomic_DNA"/>
</dbReference>
<comment type="caution">
    <text evidence="1">The sequence shown here is derived from an EMBL/GenBank/DDBJ whole genome shotgun (WGS) entry which is preliminary data.</text>
</comment>
<organism evidence="1 2">
    <name type="scientific">Cirrhinus molitorella</name>
    <name type="common">mud carp</name>
    <dbReference type="NCBI Taxonomy" id="172907"/>
    <lineage>
        <taxon>Eukaryota</taxon>
        <taxon>Metazoa</taxon>
        <taxon>Chordata</taxon>
        <taxon>Craniata</taxon>
        <taxon>Vertebrata</taxon>
        <taxon>Euteleostomi</taxon>
        <taxon>Actinopterygii</taxon>
        <taxon>Neopterygii</taxon>
        <taxon>Teleostei</taxon>
        <taxon>Ostariophysi</taxon>
        <taxon>Cypriniformes</taxon>
        <taxon>Cyprinidae</taxon>
        <taxon>Labeoninae</taxon>
        <taxon>Labeonini</taxon>
        <taxon>Cirrhinus</taxon>
    </lineage>
</organism>
<protein>
    <recommendedName>
        <fullName evidence="3">Secreted protein</fullName>
    </recommendedName>
</protein>
<accession>A0ABR3MMM5</accession>
<keyword evidence="2" id="KW-1185">Reference proteome</keyword>
<proteinExistence type="predicted"/>
<reference evidence="1 2" key="1">
    <citation type="submission" date="2023-09" db="EMBL/GenBank/DDBJ databases">
        <authorList>
            <person name="Wang M."/>
        </authorList>
    </citation>
    <scope>NUCLEOTIDE SEQUENCE [LARGE SCALE GENOMIC DNA]</scope>
    <source>
        <strain evidence="1">GT-2023</strain>
        <tissue evidence="1">Liver</tissue>
    </source>
</reference>
<evidence type="ECO:0008006" key="3">
    <source>
        <dbReference type="Google" id="ProtNLM"/>
    </source>
</evidence>
<evidence type="ECO:0000313" key="1">
    <source>
        <dbReference type="EMBL" id="KAL1265855.1"/>
    </source>
</evidence>
<dbReference type="Proteomes" id="UP001558613">
    <property type="component" value="Unassembled WGS sequence"/>
</dbReference>
<sequence>MVFFSPVLSTQGYWHCSGMWGGLGRARRRLYVLVVKAARFSQASASRLCGGTTVAHQTGSLLETCRPALEWEDRQEWIRACY</sequence>